<dbReference type="PROSITE" id="PS00061">
    <property type="entry name" value="ADH_SHORT"/>
    <property type="match status" value="1"/>
</dbReference>
<gene>
    <name evidence="3" type="ORF">JIR001_06380</name>
</gene>
<dbReference type="PANTHER" id="PTHR24321:SF8">
    <property type="entry name" value="ESTRADIOL 17-BETA-DEHYDROGENASE 8-RELATED"/>
    <property type="match status" value="1"/>
</dbReference>
<evidence type="ECO:0000256" key="1">
    <source>
        <dbReference type="ARBA" id="ARBA00006484"/>
    </source>
</evidence>
<proteinExistence type="inferred from homology"/>
<dbReference type="RefSeq" id="WP_212774165.1">
    <property type="nucleotide sequence ID" value="NZ_AP024601.1"/>
</dbReference>
<keyword evidence="2" id="KW-0560">Oxidoreductase</keyword>
<dbReference type="SUPFAM" id="SSF51735">
    <property type="entry name" value="NAD(P)-binding Rossmann-fold domains"/>
    <property type="match status" value="1"/>
</dbReference>
<dbReference type="NCBIfam" id="NF005559">
    <property type="entry name" value="PRK07231.1"/>
    <property type="match status" value="1"/>
</dbReference>
<accession>A0A8D5UD17</accession>
<dbReference type="Gene3D" id="3.40.50.720">
    <property type="entry name" value="NAD(P)-binding Rossmann-like Domain"/>
    <property type="match status" value="1"/>
</dbReference>
<reference evidence="3" key="1">
    <citation type="journal article" date="2013" name="Int. J. Syst. Evol. Microbiol.">
        <title>Polycladomyces abyssicola gen. nov., sp. nov., a thermophilic filamentous bacterium isolated from hemipelagic sediment.</title>
        <authorList>
            <person name="Tsubouchi T."/>
            <person name="Shimane Y."/>
            <person name="Mori K."/>
            <person name="Usui K."/>
            <person name="Hiraki T."/>
            <person name="Tame A."/>
            <person name="Uematsu K."/>
            <person name="Maruyama T."/>
            <person name="Hatada Y."/>
        </authorList>
    </citation>
    <scope>NUCLEOTIDE SEQUENCE</scope>
    <source>
        <strain evidence="3">JIR-001</strain>
    </source>
</reference>
<dbReference type="GO" id="GO:0016491">
    <property type="term" value="F:oxidoreductase activity"/>
    <property type="evidence" value="ECO:0007669"/>
    <property type="project" value="UniProtKB-KW"/>
</dbReference>
<dbReference type="InterPro" id="IPR036291">
    <property type="entry name" value="NAD(P)-bd_dom_sf"/>
</dbReference>
<reference evidence="3" key="2">
    <citation type="journal article" date="2021" name="Microbiol. Resour. Announc.">
        <title>Complete Genome Sequence of Polycladomyces abyssicola JIR-001T, Isolated from Hemipelagic Sediment in Deep Seawater.</title>
        <authorList>
            <person name="Tsubouchi T."/>
            <person name="Kaneko Y."/>
        </authorList>
    </citation>
    <scope>NUCLEOTIDE SEQUENCE</scope>
    <source>
        <strain evidence="3">JIR-001</strain>
    </source>
</reference>
<sequence length="255" mass="27697">MDWNDRVVIVTGGGQGIGRVLSHAFAKKGAIVYIAEVDEEAGEECRRWIEAEGGRAFFVPIDVSREEEVQSLMARVEREQGKLNVLVNNAAIMRNGPIETLSLEDWNRVIGVNLTGAFLCAKYGVPLLRKGEDPAIIQIASTRALMSEPHTEAYSASKGGILALTHALAVSLGPEIRVNAVSPGWIDVSPWQKSSQRQPEKLREIDHAQHPVGRVGRPDDIAQAVLFLASKEAGFMTGANIVVDGGMTVKMIYAE</sequence>
<dbReference type="InterPro" id="IPR002347">
    <property type="entry name" value="SDR_fam"/>
</dbReference>
<dbReference type="EMBL" id="AP024601">
    <property type="protein sequence ID" value="BCU80855.1"/>
    <property type="molecule type" value="Genomic_DNA"/>
</dbReference>
<dbReference type="PRINTS" id="PR00081">
    <property type="entry name" value="GDHRDH"/>
</dbReference>
<organism evidence="3 4">
    <name type="scientific">Polycladomyces abyssicola</name>
    <dbReference type="NCBI Taxonomy" id="1125966"/>
    <lineage>
        <taxon>Bacteria</taxon>
        <taxon>Bacillati</taxon>
        <taxon>Bacillota</taxon>
        <taxon>Bacilli</taxon>
        <taxon>Bacillales</taxon>
        <taxon>Thermoactinomycetaceae</taxon>
        <taxon>Polycladomyces</taxon>
    </lineage>
</organism>
<dbReference type="FunFam" id="3.40.50.720:FF:000084">
    <property type="entry name" value="Short-chain dehydrogenase reductase"/>
    <property type="match status" value="1"/>
</dbReference>
<keyword evidence="4" id="KW-1185">Reference proteome</keyword>
<dbReference type="PANTHER" id="PTHR24321">
    <property type="entry name" value="DEHYDROGENASES, SHORT CHAIN"/>
    <property type="match status" value="1"/>
</dbReference>
<name>A0A8D5UD17_9BACL</name>
<evidence type="ECO:0000313" key="3">
    <source>
        <dbReference type="EMBL" id="BCU80855.1"/>
    </source>
</evidence>
<evidence type="ECO:0000256" key="2">
    <source>
        <dbReference type="ARBA" id="ARBA00023002"/>
    </source>
</evidence>
<dbReference type="PRINTS" id="PR00080">
    <property type="entry name" value="SDRFAMILY"/>
</dbReference>
<dbReference type="Pfam" id="PF13561">
    <property type="entry name" value="adh_short_C2"/>
    <property type="match status" value="1"/>
</dbReference>
<protein>
    <submittedName>
        <fullName evidence="3">Oxidoreductase</fullName>
    </submittedName>
</protein>
<evidence type="ECO:0000313" key="4">
    <source>
        <dbReference type="Proteomes" id="UP000677436"/>
    </source>
</evidence>
<comment type="similarity">
    <text evidence="1">Belongs to the short-chain dehydrogenases/reductases (SDR) family.</text>
</comment>
<dbReference type="KEGG" id="pabs:JIR001_06380"/>
<dbReference type="AlphaFoldDB" id="A0A8D5UD17"/>
<dbReference type="InterPro" id="IPR020904">
    <property type="entry name" value="Sc_DH/Rdtase_CS"/>
</dbReference>
<dbReference type="GO" id="GO:0008206">
    <property type="term" value="P:bile acid metabolic process"/>
    <property type="evidence" value="ECO:0007669"/>
    <property type="project" value="UniProtKB-ARBA"/>
</dbReference>
<dbReference type="Proteomes" id="UP000677436">
    <property type="component" value="Chromosome"/>
</dbReference>